<dbReference type="CDD" id="cd20032">
    <property type="entry name" value="FH_FOXO"/>
    <property type="match status" value="1"/>
</dbReference>
<comment type="subcellular location">
    <subcellularLocation>
        <location evidence="1">Cytoplasm</location>
    </subcellularLocation>
    <subcellularLocation>
        <location evidence="6">Nucleus</location>
    </subcellularLocation>
</comment>
<name>A0A0X3PVK1_SCHSO</name>
<protein>
    <recommendedName>
        <fullName evidence="8">Fork-head domain-containing protein</fullName>
    </recommendedName>
</protein>
<accession>A0A0X3PVK1</accession>
<dbReference type="PANTHER" id="PTHR45767">
    <property type="entry name" value="FORKHEAD BOX PROTEIN O"/>
    <property type="match status" value="1"/>
</dbReference>
<dbReference type="AlphaFoldDB" id="A0A0X3PVK1"/>
<dbReference type="GO" id="GO:0000981">
    <property type="term" value="F:DNA-binding transcription factor activity, RNA polymerase II-specific"/>
    <property type="evidence" value="ECO:0007669"/>
    <property type="project" value="TreeGrafter"/>
</dbReference>
<dbReference type="PANTHER" id="PTHR45767:SF3">
    <property type="entry name" value="FORKHEAD BOX PROTEIN O4"/>
    <property type="match status" value="1"/>
</dbReference>
<dbReference type="PRINTS" id="PR00053">
    <property type="entry name" value="FORKHEAD"/>
</dbReference>
<dbReference type="SUPFAM" id="SSF46785">
    <property type="entry name" value="Winged helix' DNA-binding domain"/>
    <property type="match status" value="1"/>
</dbReference>
<feature type="non-terminal residue" evidence="9">
    <location>
        <position position="528"/>
    </location>
</feature>
<dbReference type="Pfam" id="PF00250">
    <property type="entry name" value="Forkhead"/>
    <property type="match status" value="1"/>
</dbReference>
<sequence length="528" mass="55424">LFVCINITTCSLVSRSRVFELAISELKLDKKDLNFPFEEMGDGFRGRSSTWSAGTTSAYGKSDLINSLNEECKLAYPFASLRSGQFQDDVLGLQFSEFGDLHSPKMRPHYSPASSTTATELGSQEFHPRSHLPDKTAGCDYGDTRSKILATMASTSEASPRSMRDWNTSFSLSMDRSSGFQDVSSSSNFSPVSSFGAHSQGIMTPCGTGAGSSSSTNTLPPFSSSAPYPLCNGPGFPDAPSLNELCPAAASAHISGSSSPANSQVSLPGLLPILTAATTSSGGATNPAKRPARRNPWGAETYSDLIANAIESYPEKQATLQQIYDYISRNYIYFRERSDPPASAGWKNSIRHNLSLHDKFVKCPKASESAKSSHWRLNSSSPTRSYVRRRACSMETGNMKKAKARAGAAAAFALNAKRNVAAAAAQARKIPNGGGGDVAANSAARGSGPMDAKSWLNWEPNTAHDRLGACSDLSSGSAGLLPLMGSSSSNSGGAGSGGGGGGGGGEESAFSVPSSLTKLSPWEPNTAH</sequence>
<dbReference type="GO" id="GO:0005737">
    <property type="term" value="C:cytoplasm"/>
    <property type="evidence" value="ECO:0007669"/>
    <property type="project" value="UniProtKB-SubCell"/>
</dbReference>
<dbReference type="GO" id="GO:0005634">
    <property type="term" value="C:nucleus"/>
    <property type="evidence" value="ECO:0007669"/>
    <property type="project" value="UniProtKB-SubCell"/>
</dbReference>
<dbReference type="InterPro" id="IPR036388">
    <property type="entry name" value="WH-like_DNA-bd_sf"/>
</dbReference>
<feature type="region of interest" description="Disordered" evidence="7">
    <location>
        <begin position="481"/>
        <end position="528"/>
    </location>
</feature>
<dbReference type="Gene3D" id="1.10.10.10">
    <property type="entry name" value="Winged helix-like DNA-binding domain superfamily/Winged helix DNA-binding domain"/>
    <property type="match status" value="1"/>
</dbReference>
<keyword evidence="6" id="KW-0539">Nucleus</keyword>
<dbReference type="InterPro" id="IPR030456">
    <property type="entry name" value="TF_fork_head_CS_2"/>
</dbReference>
<keyword evidence="2" id="KW-0963">Cytoplasm</keyword>
<evidence type="ECO:0000256" key="1">
    <source>
        <dbReference type="ARBA" id="ARBA00004496"/>
    </source>
</evidence>
<feature type="region of interest" description="Disordered" evidence="7">
    <location>
        <begin position="106"/>
        <end position="139"/>
    </location>
</feature>
<evidence type="ECO:0000256" key="3">
    <source>
        <dbReference type="ARBA" id="ARBA00023015"/>
    </source>
</evidence>
<gene>
    <name evidence="9" type="ORF">TR161950</name>
</gene>
<evidence type="ECO:0000256" key="6">
    <source>
        <dbReference type="PROSITE-ProRule" id="PRU00089"/>
    </source>
</evidence>
<reference evidence="9" key="1">
    <citation type="submission" date="2016-01" db="EMBL/GenBank/DDBJ databases">
        <title>Reference transcriptome for the parasite Schistocephalus solidus: insights into the molecular evolution of parasitism.</title>
        <authorList>
            <person name="Hebert F.O."/>
            <person name="Grambauer S."/>
            <person name="Barber I."/>
            <person name="Landry C.R."/>
            <person name="Aubin-Horth N."/>
        </authorList>
    </citation>
    <scope>NUCLEOTIDE SEQUENCE</scope>
</reference>
<dbReference type="InterPro" id="IPR001766">
    <property type="entry name" value="Fork_head_dom"/>
</dbReference>
<feature type="region of interest" description="Disordered" evidence="7">
    <location>
        <begin position="429"/>
        <end position="456"/>
    </location>
</feature>
<feature type="compositionally biased region" description="Gly residues" evidence="7">
    <location>
        <begin position="492"/>
        <end position="506"/>
    </location>
</feature>
<feature type="compositionally biased region" description="Polar residues" evidence="7">
    <location>
        <begin position="112"/>
        <end position="122"/>
    </location>
</feature>
<feature type="DNA-binding region" description="Fork-head" evidence="6">
    <location>
        <begin position="301"/>
        <end position="391"/>
    </location>
</feature>
<evidence type="ECO:0000256" key="7">
    <source>
        <dbReference type="SAM" id="MobiDB-lite"/>
    </source>
</evidence>
<evidence type="ECO:0000256" key="2">
    <source>
        <dbReference type="ARBA" id="ARBA00022490"/>
    </source>
</evidence>
<organism evidence="9">
    <name type="scientific">Schistocephalus solidus</name>
    <name type="common">Tapeworm</name>
    <dbReference type="NCBI Taxonomy" id="70667"/>
    <lineage>
        <taxon>Eukaryota</taxon>
        <taxon>Metazoa</taxon>
        <taxon>Spiralia</taxon>
        <taxon>Lophotrochozoa</taxon>
        <taxon>Platyhelminthes</taxon>
        <taxon>Cestoda</taxon>
        <taxon>Eucestoda</taxon>
        <taxon>Diphyllobothriidea</taxon>
        <taxon>Diphyllobothriidae</taxon>
        <taxon>Schistocephalus</taxon>
    </lineage>
</organism>
<dbReference type="GO" id="GO:0000978">
    <property type="term" value="F:RNA polymerase II cis-regulatory region sequence-specific DNA binding"/>
    <property type="evidence" value="ECO:0007669"/>
    <property type="project" value="TreeGrafter"/>
</dbReference>
<feature type="domain" description="Fork-head" evidence="8">
    <location>
        <begin position="301"/>
        <end position="391"/>
    </location>
</feature>
<proteinExistence type="predicted"/>
<feature type="non-terminal residue" evidence="9">
    <location>
        <position position="1"/>
    </location>
</feature>
<evidence type="ECO:0000313" key="9">
    <source>
        <dbReference type="EMBL" id="JAP55210.1"/>
    </source>
</evidence>
<evidence type="ECO:0000256" key="5">
    <source>
        <dbReference type="ARBA" id="ARBA00023163"/>
    </source>
</evidence>
<keyword evidence="5" id="KW-0804">Transcription</keyword>
<keyword evidence="3" id="KW-0805">Transcription regulation</keyword>
<dbReference type="EMBL" id="GEEE01008015">
    <property type="protein sequence ID" value="JAP55210.1"/>
    <property type="molecule type" value="Transcribed_RNA"/>
</dbReference>
<feature type="compositionally biased region" description="Low complexity" evidence="7">
    <location>
        <begin position="481"/>
        <end position="491"/>
    </location>
</feature>
<dbReference type="InterPro" id="IPR036390">
    <property type="entry name" value="WH_DNA-bd_sf"/>
</dbReference>
<dbReference type="SMART" id="SM00339">
    <property type="entry name" value="FH"/>
    <property type="match status" value="1"/>
</dbReference>
<dbReference type="PROSITE" id="PS50039">
    <property type="entry name" value="FORK_HEAD_3"/>
    <property type="match status" value="1"/>
</dbReference>
<evidence type="ECO:0000259" key="8">
    <source>
        <dbReference type="PROSITE" id="PS50039"/>
    </source>
</evidence>
<evidence type="ECO:0000256" key="4">
    <source>
        <dbReference type="ARBA" id="ARBA00023125"/>
    </source>
</evidence>
<keyword evidence="4 6" id="KW-0238">DNA-binding</keyword>
<dbReference type="PROSITE" id="PS00658">
    <property type="entry name" value="FORK_HEAD_2"/>
    <property type="match status" value="1"/>
</dbReference>